<evidence type="ECO:0008006" key="10">
    <source>
        <dbReference type="Google" id="ProtNLM"/>
    </source>
</evidence>
<comment type="similarity">
    <text evidence="4">Belongs to the cyclin family.</text>
</comment>
<dbReference type="SMART" id="SM00385">
    <property type="entry name" value="CYCLIN"/>
    <property type="match status" value="2"/>
</dbReference>
<evidence type="ECO:0000256" key="5">
    <source>
        <dbReference type="SAM" id="MobiDB-lite"/>
    </source>
</evidence>
<protein>
    <recommendedName>
        <fullName evidence="10">Cyclin N-terminal domain-containing protein</fullName>
    </recommendedName>
</protein>
<accession>A0AAD9IF32</accession>
<dbReference type="SMART" id="SM01332">
    <property type="entry name" value="Cyclin_C"/>
    <property type="match status" value="1"/>
</dbReference>
<evidence type="ECO:0000313" key="9">
    <source>
        <dbReference type="Proteomes" id="UP001255856"/>
    </source>
</evidence>
<dbReference type="InterPro" id="IPR039361">
    <property type="entry name" value="Cyclin"/>
</dbReference>
<dbReference type="InterPro" id="IPR013763">
    <property type="entry name" value="Cyclin-like_dom"/>
</dbReference>
<sequence>MLGLFFCLKVPAVQVDGLRGPDLPQDFGTDKHGSDALELASPSFTSLPSSSGATGPPGVLASSSEGSSLTALSWAYDDLATMRESSISPESRLLGFALPDEPALDPETLAQLRAAIRLEAELRPDCAYLQRHQLASVSPALQLSSSMRRMGLGWLVEVSMDQGLTQETLALAAALLDRFMSRSRGVRTTQLQLLCCACLLVAAKHEEELHPAVSELTSLSAGSFAEEELRAAELAVLETLDFRINSPSSYTFLLLLARLLDLGPRVRALACYLTELAMLEYAALRYAPSQVAMAAVLLASLRLGEPLPRRALHACLAALPGASAERDEACAPLQPLVSALLALHQAAHAAPDGSEAAVVRDKFRAYEWQGAATVRPFARLPACAATVLDERGAGAGGPRVPGRA</sequence>
<keyword evidence="3" id="KW-0131">Cell cycle</keyword>
<organism evidence="8 9">
    <name type="scientific">Prototheca wickerhamii</name>
    <dbReference type="NCBI Taxonomy" id="3111"/>
    <lineage>
        <taxon>Eukaryota</taxon>
        <taxon>Viridiplantae</taxon>
        <taxon>Chlorophyta</taxon>
        <taxon>core chlorophytes</taxon>
        <taxon>Trebouxiophyceae</taxon>
        <taxon>Chlorellales</taxon>
        <taxon>Chlorellaceae</taxon>
        <taxon>Prototheca</taxon>
    </lineage>
</organism>
<keyword evidence="9" id="KW-1185">Reference proteome</keyword>
<feature type="domain" description="Cyclin-like" evidence="6">
    <location>
        <begin position="153"/>
        <end position="238"/>
    </location>
</feature>
<feature type="region of interest" description="Disordered" evidence="5">
    <location>
        <begin position="44"/>
        <end position="64"/>
    </location>
</feature>
<dbReference type="Pfam" id="PF00134">
    <property type="entry name" value="Cyclin_N"/>
    <property type="match status" value="1"/>
</dbReference>
<dbReference type="PANTHER" id="PTHR10177">
    <property type="entry name" value="CYCLINS"/>
    <property type="match status" value="1"/>
</dbReference>
<evidence type="ECO:0000259" key="7">
    <source>
        <dbReference type="SMART" id="SM01332"/>
    </source>
</evidence>
<evidence type="ECO:0000256" key="4">
    <source>
        <dbReference type="RuleBase" id="RU000383"/>
    </source>
</evidence>
<evidence type="ECO:0000256" key="1">
    <source>
        <dbReference type="ARBA" id="ARBA00022618"/>
    </source>
</evidence>
<proteinExistence type="inferred from homology"/>
<feature type="domain" description="Cyclin-like" evidence="6">
    <location>
        <begin position="251"/>
        <end position="345"/>
    </location>
</feature>
<dbReference type="Pfam" id="PF02984">
    <property type="entry name" value="Cyclin_C"/>
    <property type="match status" value="1"/>
</dbReference>
<evidence type="ECO:0000256" key="2">
    <source>
        <dbReference type="ARBA" id="ARBA00023127"/>
    </source>
</evidence>
<dbReference type="CDD" id="cd20537">
    <property type="entry name" value="CYCLIN_CCNO-like_rpt2"/>
    <property type="match status" value="1"/>
</dbReference>
<keyword evidence="2 4" id="KW-0195">Cyclin</keyword>
<evidence type="ECO:0000259" key="6">
    <source>
        <dbReference type="SMART" id="SM00385"/>
    </source>
</evidence>
<dbReference type="InterPro" id="IPR006671">
    <property type="entry name" value="Cyclin_N"/>
</dbReference>
<dbReference type="GO" id="GO:0051301">
    <property type="term" value="P:cell division"/>
    <property type="evidence" value="ECO:0007669"/>
    <property type="project" value="UniProtKB-KW"/>
</dbReference>
<dbReference type="FunFam" id="1.10.472.10:FF:000001">
    <property type="entry name" value="G2/mitotic-specific cyclin"/>
    <property type="match status" value="1"/>
</dbReference>
<dbReference type="InterPro" id="IPR036915">
    <property type="entry name" value="Cyclin-like_sf"/>
</dbReference>
<gene>
    <name evidence="8" type="ORF">QBZ16_000871</name>
</gene>
<feature type="domain" description="Cyclin C-terminal" evidence="7">
    <location>
        <begin position="247"/>
        <end position="377"/>
    </location>
</feature>
<evidence type="ECO:0000313" key="8">
    <source>
        <dbReference type="EMBL" id="KAK2076346.1"/>
    </source>
</evidence>
<dbReference type="AlphaFoldDB" id="A0AAD9IF32"/>
<keyword evidence="1" id="KW-0132">Cell division</keyword>
<dbReference type="Gene3D" id="1.10.472.10">
    <property type="entry name" value="Cyclin-like"/>
    <property type="match status" value="2"/>
</dbReference>
<name>A0AAD9IF32_PROWI</name>
<comment type="caution">
    <text evidence="8">The sequence shown here is derived from an EMBL/GenBank/DDBJ whole genome shotgun (WGS) entry which is preliminary data.</text>
</comment>
<dbReference type="InterPro" id="IPR004367">
    <property type="entry name" value="Cyclin_C-dom"/>
</dbReference>
<dbReference type="SUPFAM" id="SSF47954">
    <property type="entry name" value="Cyclin-like"/>
    <property type="match status" value="2"/>
</dbReference>
<evidence type="ECO:0000256" key="3">
    <source>
        <dbReference type="ARBA" id="ARBA00023306"/>
    </source>
</evidence>
<reference evidence="8" key="1">
    <citation type="submission" date="2021-01" db="EMBL/GenBank/DDBJ databases">
        <authorList>
            <person name="Eckstrom K.M.E."/>
        </authorList>
    </citation>
    <scope>NUCLEOTIDE SEQUENCE</scope>
    <source>
        <strain evidence="8">UVCC 0001</strain>
    </source>
</reference>
<dbReference type="EMBL" id="JASFZW010000010">
    <property type="protein sequence ID" value="KAK2076346.1"/>
    <property type="molecule type" value="Genomic_DNA"/>
</dbReference>
<dbReference type="Proteomes" id="UP001255856">
    <property type="component" value="Unassembled WGS sequence"/>
</dbReference>